<keyword evidence="3" id="KW-1185">Reference proteome</keyword>
<dbReference type="PANTHER" id="PTHR47160">
    <property type="entry name" value="PUTATIVE-RELATED"/>
    <property type="match status" value="1"/>
</dbReference>
<dbReference type="InterPro" id="IPR018289">
    <property type="entry name" value="MULE_transposase_dom"/>
</dbReference>
<dbReference type="EMBL" id="JBJQOH010000007">
    <property type="protein sequence ID" value="KAL3679250.1"/>
    <property type="molecule type" value="Genomic_DNA"/>
</dbReference>
<name>A0ABD3GMC9_9MARC</name>
<gene>
    <name evidence="2" type="ORF">R1sor_022206</name>
</gene>
<dbReference type="AlphaFoldDB" id="A0ABD3GMC9"/>
<evidence type="ECO:0000313" key="3">
    <source>
        <dbReference type="Proteomes" id="UP001633002"/>
    </source>
</evidence>
<comment type="caution">
    <text evidence="2">The sequence shown here is derived from an EMBL/GenBank/DDBJ whole genome shotgun (WGS) entry which is preliminary data.</text>
</comment>
<evidence type="ECO:0000313" key="2">
    <source>
        <dbReference type="EMBL" id="KAL3679250.1"/>
    </source>
</evidence>
<evidence type="ECO:0000259" key="1">
    <source>
        <dbReference type="Pfam" id="PF10551"/>
    </source>
</evidence>
<organism evidence="2 3">
    <name type="scientific">Riccia sorocarpa</name>
    <dbReference type="NCBI Taxonomy" id="122646"/>
    <lineage>
        <taxon>Eukaryota</taxon>
        <taxon>Viridiplantae</taxon>
        <taxon>Streptophyta</taxon>
        <taxon>Embryophyta</taxon>
        <taxon>Marchantiophyta</taxon>
        <taxon>Marchantiopsida</taxon>
        <taxon>Marchantiidae</taxon>
        <taxon>Marchantiales</taxon>
        <taxon>Ricciaceae</taxon>
        <taxon>Riccia</taxon>
    </lineage>
</organism>
<dbReference type="Proteomes" id="UP001633002">
    <property type="component" value="Unassembled WGS sequence"/>
</dbReference>
<reference evidence="2 3" key="1">
    <citation type="submission" date="2024-09" db="EMBL/GenBank/DDBJ databases">
        <title>Chromosome-scale assembly of Riccia sorocarpa.</title>
        <authorList>
            <person name="Paukszto L."/>
        </authorList>
    </citation>
    <scope>NUCLEOTIDE SEQUENCE [LARGE SCALE GENOMIC DNA]</scope>
    <source>
        <strain evidence="2">LP-2024</strain>
        <tissue evidence="2">Aerial parts of the thallus</tissue>
    </source>
</reference>
<protein>
    <recommendedName>
        <fullName evidence="1">MULE transposase domain-containing protein</fullName>
    </recommendedName>
</protein>
<accession>A0ABD3GMC9</accession>
<dbReference type="Pfam" id="PF10551">
    <property type="entry name" value="MULE"/>
    <property type="match status" value="1"/>
</dbReference>
<dbReference type="PANTHER" id="PTHR47160:SF8">
    <property type="entry name" value="MULE TRANSPOSASE DOMAIN-CONTAINING PROTEIN"/>
    <property type="match status" value="1"/>
</dbReference>
<feature type="domain" description="MULE transposase" evidence="1">
    <location>
        <begin position="96"/>
        <end position="166"/>
    </location>
</feature>
<sequence length="346" mass="40159">MRERAVAETTPIPQIYQEEANRLASSEAASAMLPVLQSIDTTLYRARRQCLPPLPDDRADIVVPESLRFTEASESFVLLQMLNNDIMVFGSPADFDDVPLLYVLMGSKERATYVSLFRGLKDLAVTRGRRFSPQFILSDFESGLIPAIRDEFPHVHHQGCYFHLTQALWRKVQQLGMVQYYTHNNPVKDAIRRVMALGFLPVEEVHLGLELIRLSLTGLDRMILGDFLEYFQRQWCEAIPIGMWNVHGMQRRTNNNCEGWHHKFNQSIRHHHPNIWELIECLRSEQCTSVRERLQIGVGQQVQRTLLRYRRANQRRDNLRGQYGAGDIDILEYLKEVGRIIVDRMS</sequence>
<proteinExistence type="predicted"/>